<dbReference type="Gene3D" id="2.60.40.10">
    <property type="entry name" value="Immunoglobulins"/>
    <property type="match status" value="1"/>
</dbReference>
<evidence type="ECO:0000256" key="2">
    <source>
        <dbReference type="ARBA" id="ARBA00023157"/>
    </source>
</evidence>
<dbReference type="SUPFAM" id="SSF49899">
    <property type="entry name" value="Concanavalin A-like lectins/glucanases"/>
    <property type="match status" value="1"/>
</dbReference>
<dbReference type="SUPFAM" id="SSF51004">
    <property type="entry name" value="C-terminal (heme d1) domain of cytochrome cd1-nitrite reductase"/>
    <property type="match status" value="1"/>
</dbReference>
<proteinExistence type="predicted"/>
<feature type="domain" description="Fibronectin type-III" evidence="5">
    <location>
        <begin position="427"/>
        <end position="525"/>
    </location>
</feature>
<keyword evidence="1 4" id="KW-0732">Signal</keyword>
<comment type="caution">
    <text evidence="6">The sequence shown here is derived from an EMBL/GenBank/DDBJ whole genome shotgun (WGS) entry which is preliminary data.</text>
</comment>
<keyword evidence="2" id="KW-1015">Disulfide bond</keyword>
<evidence type="ECO:0000256" key="1">
    <source>
        <dbReference type="ARBA" id="ARBA00022729"/>
    </source>
</evidence>
<dbReference type="SMART" id="SM00560">
    <property type="entry name" value="LamGL"/>
    <property type="match status" value="1"/>
</dbReference>
<feature type="region of interest" description="Disordered" evidence="3">
    <location>
        <begin position="553"/>
        <end position="582"/>
    </location>
</feature>
<organism evidence="6 7">
    <name type="scientific">Streptomyces tropicalis</name>
    <dbReference type="NCBI Taxonomy" id="3034234"/>
    <lineage>
        <taxon>Bacteria</taxon>
        <taxon>Bacillati</taxon>
        <taxon>Actinomycetota</taxon>
        <taxon>Actinomycetes</taxon>
        <taxon>Kitasatosporales</taxon>
        <taxon>Streptomycetaceae</taxon>
        <taxon>Streptomyces</taxon>
    </lineage>
</organism>
<evidence type="ECO:0000259" key="5">
    <source>
        <dbReference type="PROSITE" id="PS50853"/>
    </source>
</evidence>
<evidence type="ECO:0000256" key="3">
    <source>
        <dbReference type="SAM" id="MobiDB-lite"/>
    </source>
</evidence>
<evidence type="ECO:0000313" key="6">
    <source>
        <dbReference type="EMBL" id="MDF3302694.1"/>
    </source>
</evidence>
<sequence length="756" mass="78400">MHGRSTRPRLLSRRSRYRRSLTALVLASAAPLLCLPLTASDAAALTPPVALTADSLPTWQTNGIVYALAQAGGTVFAGGTFSAVRPAGTSAGDPAERSAVNFAAFDAATGAPTGCSLSFTVGSGTATVRALAVSPDGRTLYAGGYFGAVNGVGTSSLAAIDIATCTPRTDFRPSVPATVRALAVTGSTVYVGGDFTSVDGATRQRFAAVDTSGALTPWTANADAPGRAVAVTADGRHVAVGGDFFTVNGSDSHALAVTDAATGAVTRNYPRGFFPDTSVVKDITADASGVYTANEGTGGGVFDGRTAFDPDTFAERWRDTCLGATQALQLYKGLLYSASHAHDCSSMGEYPDGQRRHLLAEGTNDPHLVGWAPDTNDGIGEGIGPRVFALAPKGGTDYLWVGGEFTTVGGVAQQSLTRVSSGPDTGAPTLPQVKVESIEPGRVAVHWRSSYDTDDSHLTYSVYKDGGTTPVYQVAGDSLPWSRPQLTWTDTAVAPGETHSYRVSVSDGTNTSAKSAAQSVKVASAADSYAAAVRGDGASLYWRFGETSGAYAADSSGGDDSGVHWNAPGQGVSDGAAGSGSSVNYTGSQGEWTYSDKLHSAPSAYSLELWFKTTSTTGGKLIGFANKVQLPSTRFDKHVYMTDGGQLVFGAYPGAVRTITTVQRYNDGKWHHAVATEGSDGMKLYVDGALRTSNPFVTTSEAGSGYWRVGGDNLDSWTNRPSSRFYTGQLDEVAVYGKVLSSSQVLAHYKLGTGAS</sequence>
<evidence type="ECO:0000256" key="4">
    <source>
        <dbReference type="SAM" id="SignalP"/>
    </source>
</evidence>
<evidence type="ECO:0000313" key="7">
    <source>
        <dbReference type="Proteomes" id="UP001221150"/>
    </source>
</evidence>
<dbReference type="PROSITE" id="PS50853">
    <property type="entry name" value="FN3"/>
    <property type="match status" value="1"/>
</dbReference>
<name>A0ABT6ADH3_9ACTN</name>
<dbReference type="InterPro" id="IPR013320">
    <property type="entry name" value="ConA-like_dom_sf"/>
</dbReference>
<feature type="compositionally biased region" description="Low complexity" evidence="3">
    <location>
        <begin position="571"/>
        <end position="582"/>
    </location>
</feature>
<dbReference type="Proteomes" id="UP001221150">
    <property type="component" value="Unassembled WGS sequence"/>
</dbReference>
<protein>
    <submittedName>
        <fullName evidence="6">LamG domain-containing protein</fullName>
    </submittedName>
</protein>
<dbReference type="InterPro" id="IPR006558">
    <property type="entry name" value="LamG-like"/>
</dbReference>
<dbReference type="EMBL" id="JARJBB010000027">
    <property type="protein sequence ID" value="MDF3302694.1"/>
    <property type="molecule type" value="Genomic_DNA"/>
</dbReference>
<dbReference type="InterPro" id="IPR003961">
    <property type="entry name" value="FN3_dom"/>
</dbReference>
<feature type="chain" id="PRO_5047098607" evidence="4">
    <location>
        <begin position="40"/>
        <end position="756"/>
    </location>
</feature>
<accession>A0ABT6ADH3</accession>
<dbReference type="InterPro" id="IPR011048">
    <property type="entry name" value="Haem_d1_sf"/>
</dbReference>
<dbReference type="Gene3D" id="2.60.120.200">
    <property type="match status" value="1"/>
</dbReference>
<reference evidence="6 7" key="1">
    <citation type="submission" date="2023-03" db="EMBL/GenBank/DDBJ databases">
        <title>Draft genome sequence of Streptomyces sp. K1PA1 isolated from peat swamp forest in Thailand.</title>
        <authorList>
            <person name="Klaysubun C."/>
            <person name="Duangmal K."/>
        </authorList>
    </citation>
    <scope>NUCLEOTIDE SEQUENCE [LARGE SCALE GENOMIC DNA]</scope>
    <source>
        <strain evidence="6 7">K1PA1</strain>
    </source>
</reference>
<gene>
    <name evidence="6" type="ORF">P3H78_29600</name>
</gene>
<dbReference type="InterPro" id="IPR013783">
    <property type="entry name" value="Ig-like_fold"/>
</dbReference>
<dbReference type="RefSeq" id="WP_276112250.1">
    <property type="nucleotide sequence ID" value="NZ_JARJBB010000027.1"/>
</dbReference>
<keyword evidence="7" id="KW-1185">Reference proteome</keyword>
<feature type="signal peptide" evidence="4">
    <location>
        <begin position="1"/>
        <end position="39"/>
    </location>
</feature>
<dbReference type="Pfam" id="PF13385">
    <property type="entry name" value="Laminin_G_3"/>
    <property type="match status" value="1"/>
</dbReference>